<feature type="domain" description="Endonuclease/exonuclease/phosphatase" evidence="1">
    <location>
        <begin position="29"/>
        <end position="263"/>
    </location>
</feature>
<organism evidence="2 3">
    <name type="scientific">Ictalurus punctatus</name>
    <name type="common">Channel catfish</name>
    <name type="synonym">Silurus punctatus</name>
    <dbReference type="NCBI Taxonomy" id="7998"/>
    <lineage>
        <taxon>Eukaryota</taxon>
        <taxon>Metazoa</taxon>
        <taxon>Chordata</taxon>
        <taxon>Craniata</taxon>
        <taxon>Vertebrata</taxon>
        <taxon>Euteleostomi</taxon>
        <taxon>Actinopterygii</taxon>
        <taxon>Neopterygii</taxon>
        <taxon>Teleostei</taxon>
        <taxon>Ostariophysi</taxon>
        <taxon>Siluriformes</taxon>
        <taxon>Ictaluridae</taxon>
        <taxon>Ictalurus</taxon>
    </lineage>
</organism>
<sequence>MTVLEQSRKVVQRPMQNGILDANTITRIGTWNVRTLYQCGRLEQLLHEFDNYRLDILGVSEMRWTGNGKMISDGKIVLYSGAKEHHVHGVGMVLSKTAAQALVGWKPISDRIITARFQSRHAKITVIQVYAPTNEADDEEKDAFYDQLQDTITVIPNHDIKILLGDMNAQLSSDRQGWENVIGPHGSAAVTSDNGERLLSLCNLNNLCIGNTYFIHKRIHKKTWRSPDGATHNEIDYVCIHRRWRSALRDVRVFRGADVGSDHHLLVTSIRLKLKRVAGRNTVRSFASEKLKDRVNAEHFHIELANRFQILDNSASIEEQWAQIKDAAVETAERTIGRRRGTQRERWIQDRTWSLLDERRVKKRQRDQAKTEEERNEASQAYRELDRRVKRSCRADKKDWLDRKGTEAQLAADQGDSRTLFRVVRDLNGKVLQEMTTSLEHEAAKVGLRISTDKTNVMAVGRMTPVRITLKPDTHKVASPAELQPEDNVVSSSPELICMRTLICVDEAAFQATLLSQVEETASQITLLTKVDEAASYAKFQLEVNEVTFHDKFQSEIDEVTLHAKFQSMVADMDHQVLLTPGSADM</sequence>
<reference evidence="2" key="1">
    <citation type="journal article" date="2016" name="Nat. Commun.">
        <title>The channel catfish genome sequence provides insights into the evolution of scale formation in teleosts.</title>
        <authorList>
            <person name="Liu Z."/>
            <person name="Liu S."/>
            <person name="Yao J."/>
            <person name="Bao L."/>
            <person name="Zhang J."/>
            <person name="Li Y."/>
            <person name="Jiang C."/>
            <person name="Sun L."/>
            <person name="Wang R."/>
            <person name="Zhang Y."/>
            <person name="Zhou T."/>
            <person name="Zeng Q."/>
            <person name="Fu Q."/>
            <person name="Gao S."/>
            <person name="Li N."/>
            <person name="Koren S."/>
            <person name="Jiang Y."/>
            <person name="Zimin A."/>
            <person name="Xu P."/>
            <person name="Phillippy A.M."/>
            <person name="Geng X."/>
            <person name="Song L."/>
            <person name="Sun F."/>
            <person name="Li C."/>
            <person name="Wang X."/>
            <person name="Chen A."/>
            <person name="Jin Y."/>
            <person name="Yuan Z."/>
            <person name="Yang Y."/>
            <person name="Tan S."/>
            <person name="Peatman E."/>
            <person name="Lu J."/>
            <person name="Qin Z."/>
            <person name="Dunham R."/>
            <person name="Li Z."/>
            <person name="Sonstegard T."/>
            <person name="Feng J."/>
            <person name="Danzmann R.G."/>
            <person name="Schroeder S."/>
            <person name="Scheffler B."/>
            <person name="Duke M.V."/>
            <person name="Ballard L."/>
            <person name="Kucuktas H."/>
            <person name="Kaltenboeck L."/>
            <person name="Liu H."/>
            <person name="Armbruster J."/>
            <person name="Xie Y."/>
            <person name="Kirby M.L."/>
            <person name="Tian Y."/>
            <person name="Flanagan M.E."/>
            <person name="Mu W."/>
            <person name="Waldbieser G.C."/>
        </authorList>
    </citation>
    <scope>NUCLEOTIDE SEQUENCE [LARGE SCALE GENOMIC DNA]</scope>
    <source>
        <strain evidence="2">SDA103</strain>
    </source>
</reference>
<name>A0A9F7TII1_ICTPU</name>
<dbReference type="InterPro" id="IPR036691">
    <property type="entry name" value="Endo/exonu/phosph_ase_sf"/>
</dbReference>
<dbReference type="Gene3D" id="3.60.10.10">
    <property type="entry name" value="Endonuclease/exonuclease/phosphatase"/>
    <property type="match status" value="1"/>
</dbReference>
<dbReference type="CDD" id="cd09076">
    <property type="entry name" value="L1-EN"/>
    <property type="match status" value="1"/>
</dbReference>
<dbReference type="GO" id="GO:0003824">
    <property type="term" value="F:catalytic activity"/>
    <property type="evidence" value="ECO:0007669"/>
    <property type="project" value="InterPro"/>
</dbReference>
<dbReference type="AlphaFoldDB" id="A0A9F7TII1"/>
<dbReference type="InterPro" id="IPR005135">
    <property type="entry name" value="Endo/exonuclease/phosphatase"/>
</dbReference>
<dbReference type="PANTHER" id="PTHR23227">
    <property type="entry name" value="BUCENTAUR RELATED"/>
    <property type="match status" value="1"/>
</dbReference>
<dbReference type="Pfam" id="PF03372">
    <property type="entry name" value="Exo_endo_phos"/>
    <property type="match status" value="1"/>
</dbReference>
<keyword evidence="2" id="KW-1185">Reference proteome</keyword>
<proteinExistence type="predicted"/>
<reference evidence="3" key="2">
    <citation type="submission" date="2025-08" db="UniProtKB">
        <authorList>
            <consortium name="RefSeq"/>
        </authorList>
    </citation>
    <scope>IDENTIFICATION</scope>
    <source>
        <tissue evidence="3">Blood</tissue>
    </source>
</reference>
<dbReference type="KEGG" id="ipu:128629569"/>
<dbReference type="InterPro" id="IPR027124">
    <property type="entry name" value="Swc5/CFDP1/2"/>
</dbReference>
<dbReference type="PANTHER" id="PTHR23227:SF67">
    <property type="entry name" value="CRANIOFACIAL DEVELOPMENT PROTEIN 2-LIKE"/>
    <property type="match status" value="1"/>
</dbReference>
<evidence type="ECO:0000313" key="2">
    <source>
        <dbReference type="Proteomes" id="UP000221080"/>
    </source>
</evidence>
<gene>
    <name evidence="3" type="primary">LOC128629569</name>
</gene>
<dbReference type="Proteomes" id="UP000221080">
    <property type="component" value="Chromosome 4"/>
</dbReference>
<protein>
    <submittedName>
        <fullName evidence="3">Uncharacterized protein LOC128629569</fullName>
    </submittedName>
</protein>
<dbReference type="RefSeq" id="XP_053534214.1">
    <property type="nucleotide sequence ID" value="XM_053678239.1"/>
</dbReference>
<evidence type="ECO:0000259" key="1">
    <source>
        <dbReference type="Pfam" id="PF03372"/>
    </source>
</evidence>
<accession>A0A9F7TII1</accession>
<dbReference type="GeneID" id="128629569"/>
<dbReference type="OrthoDB" id="410381at2759"/>
<dbReference type="SUPFAM" id="SSF56219">
    <property type="entry name" value="DNase I-like"/>
    <property type="match status" value="1"/>
</dbReference>
<evidence type="ECO:0000313" key="3">
    <source>
        <dbReference type="RefSeq" id="XP_053534214.1"/>
    </source>
</evidence>